<protein>
    <submittedName>
        <fullName evidence="1">Uncharacterized protein</fullName>
    </submittedName>
</protein>
<dbReference type="EMBL" id="CDMK01000001">
    <property type="protein sequence ID" value="CRI33788.1"/>
    <property type="molecule type" value="Genomic_DNA"/>
</dbReference>
<name>A0A0K2Y4Q5_HELHE</name>
<reference evidence="2" key="1">
    <citation type="submission" date="2014-12" db="EMBL/GenBank/DDBJ databases">
        <authorList>
            <person name="Smet A."/>
        </authorList>
    </citation>
    <scope>NUCLEOTIDE SEQUENCE [LARGE SCALE GENOMIC DNA]</scope>
</reference>
<accession>A0A0K2Y4Q5</accession>
<dbReference type="AlphaFoldDB" id="A0A0K2Y4Q5"/>
<dbReference type="Proteomes" id="UP000046090">
    <property type="component" value="Unassembled WGS sequence"/>
</dbReference>
<keyword evidence="2" id="KW-1185">Reference proteome</keyword>
<evidence type="ECO:0000313" key="2">
    <source>
        <dbReference type="Proteomes" id="UP000046090"/>
    </source>
</evidence>
<evidence type="ECO:0000313" key="1">
    <source>
        <dbReference type="EMBL" id="CRI33788.1"/>
    </source>
</evidence>
<organism evidence="1 2">
    <name type="scientific">Helicobacter heilmannii</name>
    <dbReference type="NCBI Taxonomy" id="35817"/>
    <lineage>
        <taxon>Bacteria</taxon>
        <taxon>Pseudomonadati</taxon>
        <taxon>Campylobacterota</taxon>
        <taxon>Epsilonproteobacteria</taxon>
        <taxon>Campylobacterales</taxon>
        <taxon>Helicobacteraceae</taxon>
        <taxon>Helicobacter</taxon>
    </lineage>
</organism>
<proteinExistence type="predicted"/>
<sequence>MLNIDSILECKNTKHWVYDSHSQNIRVLCELSNDVEVKGLLKV</sequence>
<gene>
    <name evidence="1" type="ORF">HHE01_14740</name>
</gene>